<evidence type="ECO:0000313" key="1">
    <source>
        <dbReference type="EMBL" id="AZQ23296.1"/>
    </source>
</evidence>
<sequence length="45" mass="5208">MVARLLCSNEGRCPSDVEHRQIKYRNNVIECDHGKLKRIINATLI</sequence>
<accession>A0A3S9LTF2</accession>
<reference evidence="1" key="1">
    <citation type="submission" date="2018-11" db="EMBL/GenBank/DDBJ databases">
        <authorList>
            <person name="Valcek A."/>
            <person name="Roer L."/>
            <person name="Overballe-Petersen S."/>
            <person name="Hansen F."/>
            <person name="Bortolaia V."/>
            <person name="Leekitcharoenphon P."/>
            <person name="Korsgaard H.B."/>
            <person name="Seyfarth A.M."/>
            <person name="Hendriksen R.S."/>
            <person name="Hasman H."/>
            <person name="Hammerum A.M."/>
        </authorList>
    </citation>
    <scope>NUCLEOTIDE SEQUENCE</scope>
    <source>
        <plasmid evidence="1">pESBL20140131</plasmid>
    </source>
</reference>
<proteinExistence type="predicted"/>
<keyword evidence="1" id="KW-0614">Plasmid</keyword>
<name>A0A3S9LTF2_ECOLX</name>
<protein>
    <submittedName>
        <fullName evidence="1">Mobile element protein</fullName>
    </submittedName>
</protein>
<dbReference type="AlphaFoldDB" id="A0A3S9LTF2"/>
<geneLocation type="plasmid" evidence="1">
    <name>pESBL20140131</name>
</geneLocation>
<dbReference type="EMBL" id="MK181565">
    <property type="protein sequence ID" value="AZQ23296.1"/>
    <property type="molecule type" value="Genomic_DNA"/>
</dbReference>
<organism evidence="1">
    <name type="scientific">Escherichia coli</name>
    <dbReference type="NCBI Taxonomy" id="562"/>
    <lineage>
        <taxon>Bacteria</taxon>
        <taxon>Pseudomonadati</taxon>
        <taxon>Pseudomonadota</taxon>
        <taxon>Gammaproteobacteria</taxon>
        <taxon>Enterobacterales</taxon>
        <taxon>Enterobacteriaceae</taxon>
        <taxon>Escherichia</taxon>
    </lineage>
</organism>